<reference evidence="2" key="1">
    <citation type="submission" date="2023-03" db="EMBL/GenBank/DDBJ databases">
        <title>Massive genome expansion in bonnet fungi (Mycena s.s.) driven by repeated elements and novel gene families across ecological guilds.</title>
        <authorList>
            <consortium name="Lawrence Berkeley National Laboratory"/>
            <person name="Harder C.B."/>
            <person name="Miyauchi S."/>
            <person name="Viragh M."/>
            <person name="Kuo A."/>
            <person name="Thoen E."/>
            <person name="Andreopoulos B."/>
            <person name="Lu D."/>
            <person name="Skrede I."/>
            <person name="Drula E."/>
            <person name="Henrissat B."/>
            <person name="Morin E."/>
            <person name="Kohler A."/>
            <person name="Barry K."/>
            <person name="LaButti K."/>
            <person name="Morin E."/>
            <person name="Salamov A."/>
            <person name="Lipzen A."/>
            <person name="Mereny Z."/>
            <person name="Hegedus B."/>
            <person name="Baldrian P."/>
            <person name="Stursova M."/>
            <person name="Weitz H."/>
            <person name="Taylor A."/>
            <person name="Grigoriev I.V."/>
            <person name="Nagy L.G."/>
            <person name="Martin F."/>
            <person name="Kauserud H."/>
        </authorList>
    </citation>
    <scope>NUCLEOTIDE SEQUENCE</scope>
    <source>
        <strain evidence="2">CBHHK067</strain>
    </source>
</reference>
<evidence type="ECO:0000256" key="1">
    <source>
        <dbReference type="SAM" id="Phobius"/>
    </source>
</evidence>
<evidence type="ECO:0000313" key="3">
    <source>
        <dbReference type="Proteomes" id="UP001221757"/>
    </source>
</evidence>
<feature type="transmembrane region" description="Helical" evidence="1">
    <location>
        <begin position="6"/>
        <end position="22"/>
    </location>
</feature>
<name>A0AAD7MAB1_MYCRO</name>
<gene>
    <name evidence="2" type="ORF">B0H17DRAFT_917766</name>
</gene>
<accession>A0AAD7MAB1</accession>
<sequence length="97" mass="10795">MPLLGHVVGGAVFGLAARFWQLGIQRRPMMNNPAGHLACMSFFGLTGYWWWNATVYMTGVLEEKEAQLRARRRAIQMGNEMLLAKATEPDTPAEADA</sequence>
<organism evidence="2 3">
    <name type="scientific">Mycena rosella</name>
    <name type="common">Pink bonnet</name>
    <name type="synonym">Agaricus rosellus</name>
    <dbReference type="NCBI Taxonomy" id="1033263"/>
    <lineage>
        <taxon>Eukaryota</taxon>
        <taxon>Fungi</taxon>
        <taxon>Dikarya</taxon>
        <taxon>Basidiomycota</taxon>
        <taxon>Agaricomycotina</taxon>
        <taxon>Agaricomycetes</taxon>
        <taxon>Agaricomycetidae</taxon>
        <taxon>Agaricales</taxon>
        <taxon>Marasmiineae</taxon>
        <taxon>Mycenaceae</taxon>
        <taxon>Mycena</taxon>
    </lineage>
</organism>
<keyword evidence="3" id="KW-1185">Reference proteome</keyword>
<dbReference type="EMBL" id="JARKIE010000005">
    <property type="protein sequence ID" value="KAJ7707579.1"/>
    <property type="molecule type" value="Genomic_DNA"/>
</dbReference>
<protein>
    <submittedName>
        <fullName evidence="2">Uncharacterized protein</fullName>
    </submittedName>
</protein>
<keyword evidence="1" id="KW-1133">Transmembrane helix</keyword>
<dbReference type="PANTHER" id="PTHR39218">
    <property type="entry name" value="OXIDOREDUCTASE 14 KDA SUBUNIT, PUTATIVE (AFU_ORTHOLOGUE AFUA_1G12110)-RELATED"/>
    <property type="match status" value="1"/>
</dbReference>
<evidence type="ECO:0000313" key="2">
    <source>
        <dbReference type="EMBL" id="KAJ7707579.1"/>
    </source>
</evidence>
<keyword evidence="1" id="KW-0472">Membrane</keyword>
<comment type="caution">
    <text evidence="2">The sequence shown here is derived from an EMBL/GenBank/DDBJ whole genome shotgun (WGS) entry which is preliminary data.</text>
</comment>
<keyword evidence="1" id="KW-0812">Transmembrane</keyword>
<dbReference type="Proteomes" id="UP001221757">
    <property type="component" value="Unassembled WGS sequence"/>
</dbReference>
<feature type="transmembrane region" description="Helical" evidence="1">
    <location>
        <begin position="34"/>
        <end position="51"/>
    </location>
</feature>
<dbReference type="PANTHER" id="PTHR39218:SF1">
    <property type="entry name" value="OXIDOREDUCTASE 14 KDA SUBUNIT, PUTATIVE (AFU_ORTHOLOGUE AFUA_1G12110)-RELATED"/>
    <property type="match status" value="1"/>
</dbReference>
<dbReference type="AlphaFoldDB" id="A0AAD7MAB1"/>
<proteinExistence type="predicted"/>